<dbReference type="PANTHER" id="PTHR24305:SF157">
    <property type="entry name" value="N-ACETYLTRYPTOPHAN 6-HYDROXYLASE IVOC-RELATED"/>
    <property type="match status" value="1"/>
</dbReference>
<dbReference type="GO" id="GO:0004497">
    <property type="term" value="F:monooxygenase activity"/>
    <property type="evidence" value="ECO:0007669"/>
    <property type="project" value="UniProtKB-KW"/>
</dbReference>
<dbReference type="Pfam" id="PF00067">
    <property type="entry name" value="p450"/>
    <property type="match status" value="1"/>
</dbReference>
<dbReference type="AlphaFoldDB" id="A0A0G4NZY3"/>
<dbReference type="GO" id="GO:0043386">
    <property type="term" value="P:mycotoxin biosynthetic process"/>
    <property type="evidence" value="ECO:0007669"/>
    <property type="project" value="UniProtKB-ARBA"/>
</dbReference>
<dbReference type="GO" id="GO:0005506">
    <property type="term" value="F:iron ion binding"/>
    <property type="evidence" value="ECO:0007669"/>
    <property type="project" value="InterPro"/>
</dbReference>
<comment type="similarity">
    <text evidence="2">Belongs to the cytochrome P450 family.</text>
</comment>
<dbReference type="STRING" id="1429867.A0A0G4NZY3"/>
<comment type="cofactor">
    <cofactor evidence="1">
        <name>heme</name>
        <dbReference type="ChEBI" id="CHEBI:30413"/>
    </cofactor>
</comment>
<evidence type="ECO:0000256" key="3">
    <source>
        <dbReference type="ARBA" id="ARBA00022617"/>
    </source>
</evidence>
<evidence type="ECO:0000256" key="4">
    <source>
        <dbReference type="ARBA" id="ARBA00022723"/>
    </source>
</evidence>
<dbReference type="Gene3D" id="1.10.630.10">
    <property type="entry name" value="Cytochrome P450"/>
    <property type="match status" value="1"/>
</dbReference>
<evidence type="ECO:0000313" key="8">
    <source>
        <dbReference type="EMBL" id="CRL19636.1"/>
    </source>
</evidence>
<keyword evidence="9" id="KW-1185">Reference proteome</keyword>
<dbReference type="GO" id="GO:0016705">
    <property type="term" value="F:oxidoreductase activity, acting on paired donors, with incorporation or reduction of molecular oxygen"/>
    <property type="evidence" value="ECO:0007669"/>
    <property type="project" value="InterPro"/>
</dbReference>
<dbReference type="GO" id="GO:0020037">
    <property type="term" value="F:heme binding"/>
    <property type="evidence" value="ECO:0007669"/>
    <property type="project" value="InterPro"/>
</dbReference>
<dbReference type="InterPro" id="IPR036396">
    <property type="entry name" value="Cyt_P450_sf"/>
</dbReference>
<keyword evidence="5" id="KW-0560">Oxidoreductase</keyword>
<evidence type="ECO:0000256" key="6">
    <source>
        <dbReference type="ARBA" id="ARBA00023004"/>
    </source>
</evidence>
<dbReference type="Proteomes" id="UP000053732">
    <property type="component" value="Unassembled WGS sequence"/>
</dbReference>
<keyword evidence="3" id="KW-0349">Heme</keyword>
<keyword evidence="4" id="KW-0479">Metal-binding</keyword>
<evidence type="ECO:0000256" key="2">
    <source>
        <dbReference type="ARBA" id="ARBA00010617"/>
    </source>
</evidence>
<dbReference type="InterPro" id="IPR050121">
    <property type="entry name" value="Cytochrome_P450_monoxygenase"/>
</dbReference>
<evidence type="ECO:0000256" key="7">
    <source>
        <dbReference type="ARBA" id="ARBA00023033"/>
    </source>
</evidence>
<dbReference type="PANTHER" id="PTHR24305">
    <property type="entry name" value="CYTOCHROME P450"/>
    <property type="match status" value="1"/>
</dbReference>
<sequence length="215" mass="24625">MPLIATSVLIVLVYITTRIIYRLYFHPLSKFPGPTLAAISYLPEIYYDVLKGGTIVRINPREIHIKDPSFYDEIYTSGKRVRHKDPAFTVALLTPGAIASTNSHKQHRLRRALLNNFFSKRSVMDLEETIQAKVNILQNRFMGAFREKLVLNIPSVFAALTADVITHYSHGKSLGYLDVPDFKNNMMEALDSLFRIFHINRFLPMLAVMLSRPPF</sequence>
<keyword evidence="6" id="KW-0408">Iron</keyword>
<organism evidence="8 9">
    <name type="scientific">Penicillium camemberti (strain FM 013)</name>
    <dbReference type="NCBI Taxonomy" id="1429867"/>
    <lineage>
        <taxon>Eukaryota</taxon>
        <taxon>Fungi</taxon>
        <taxon>Dikarya</taxon>
        <taxon>Ascomycota</taxon>
        <taxon>Pezizomycotina</taxon>
        <taxon>Eurotiomycetes</taxon>
        <taxon>Eurotiomycetidae</taxon>
        <taxon>Eurotiales</taxon>
        <taxon>Aspergillaceae</taxon>
        <taxon>Penicillium</taxon>
    </lineage>
</organism>
<protein>
    <submittedName>
        <fullName evidence="8">Cytochrome P450</fullName>
    </submittedName>
</protein>
<reference evidence="8 9" key="1">
    <citation type="journal article" date="2014" name="Nat. Commun.">
        <title>Multiple recent horizontal transfers of a large genomic region in cheese making fungi.</title>
        <authorList>
            <person name="Cheeseman K."/>
            <person name="Ropars J."/>
            <person name="Renault P."/>
            <person name="Dupont J."/>
            <person name="Gouzy J."/>
            <person name="Branca A."/>
            <person name="Abraham A.L."/>
            <person name="Ceppi M."/>
            <person name="Conseiller E."/>
            <person name="Debuchy R."/>
            <person name="Malagnac F."/>
            <person name="Goarin A."/>
            <person name="Silar P."/>
            <person name="Lacoste S."/>
            <person name="Sallet E."/>
            <person name="Bensimon A."/>
            <person name="Giraud T."/>
            <person name="Brygoo Y."/>
        </authorList>
    </citation>
    <scope>NUCLEOTIDE SEQUENCE [LARGE SCALE GENOMIC DNA]</scope>
    <source>
        <strain evidence="9">FM 013</strain>
    </source>
</reference>
<evidence type="ECO:0000256" key="5">
    <source>
        <dbReference type="ARBA" id="ARBA00023002"/>
    </source>
</evidence>
<gene>
    <name evidence="8" type="ORF">PCAMFM013_S003g000427</name>
</gene>
<evidence type="ECO:0000313" key="9">
    <source>
        <dbReference type="Proteomes" id="UP000053732"/>
    </source>
</evidence>
<accession>A0A0G4NZY3</accession>
<dbReference type="InterPro" id="IPR001128">
    <property type="entry name" value="Cyt_P450"/>
</dbReference>
<keyword evidence="7" id="KW-0503">Monooxygenase</keyword>
<evidence type="ECO:0000256" key="1">
    <source>
        <dbReference type="ARBA" id="ARBA00001971"/>
    </source>
</evidence>
<name>A0A0G4NZY3_PENC3</name>
<dbReference type="EMBL" id="HG793136">
    <property type="protein sequence ID" value="CRL19636.1"/>
    <property type="molecule type" value="Genomic_DNA"/>
</dbReference>
<dbReference type="SUPFAM" id="SSF48264">
    <property type="entry name" value="Cytochrome P450"/>
    <property type="match status" value="1"/>
</dbReference>
<proteinExistence type="inferred from homology"/>